<dbReference type="EMBL" id="CP123735">
    <property type="protein sequence ID" value="WGO85801.1"/>
    <property type="molecule type" value="Genomic_DNA"/>
</dbReference>
<feature type="transmembrane region" description="Helical" evidence="1">
    <location>
        <begin position="75"/>
        <end position="102"/>
    </location>
</feature>
<evidence type="ECO:0000313" key="3">
    <source>
        <dbReference type="EMBL" id="WGO85801.1"/>
    </source>
</evidence>
<evidence type="ECO:0000313" key="4">
    <source>
        <dbReference type="Proteomes" id="UP000181860"/>
    </source>
</evidence>
<keyword evidence="1" id="KW-1133">Transmembrane helix</keyword>
<gene>
    <name evidence="3" type="ORF">QEJ78_10940</name>
    <name evidence="2" type="ORF">SAMN02983011_02179</name>
</gene>
<dbReference type="EMBL" id="FMXC01000043">
    <property type="protein sequence ID" value="SDA69041.1"/>
    <property type="molecule type" value="Genomic_DNA"/>
</dbReference>
<protein>
    <submittedName>
        <fullName evidence="3">Uncharacterized protein</fullName>
    </submittedName>
</protein>
<organism evidence="3 5">
    <name type="scientific">Lactobacillus kefiranofaciens</name>
    <dbReference type="NCBI Taxonomy" id="267818"/>
    <lineage>
        <taxon>Bacteria</taxon>
        <taxon>Bacillati</taxon>
        <taxon>Bacillota</taxon>
        <taxon>Bacilli</taxon>
        <taxon>Lactobacillales</taxon>
        <taxon>Lactobacillaceae</taxon>
        <taxon>Lactobacillus</taxon>
    </lineage>
</organism>
<dbReference type="Proteomes" id="UP001242513">
    <property type="component" value="Chromosome"/>
</dbReference>
<feature type="transmembrane region" description="Helical" evidence="1">
    <location>
        <begin position="21"/>
        <end position="40"/>
    </location>
</feature>
<dbReference type="AlphaFoldDB" id="A0AAX3UDV4"/>
<sequence>MTTSLDQRIKVLNRKINFNMRIATWINLTIGVITIVIAIFSISYRAFMLPGVASLSLGLYYEYREQRLKHEAWQHLDVLVILLIINLFCGAIVPVVFIFFAITERHQINKLSGKSYMK</sequence>
<dbReference type="RefSeq" id="WP_025084165.1">
    <property type="nucleotide sequence ID" value="NZ_CP123735.1"/>
</dbReference>
<reference evidence="3" key="3">
    <citation type="submission" date="2023-04" db="EMBL/GenBank/DDBJ databases">
        <authorList>
            <person name="Wang Y."/>
        </authorList>
    </citation>
    <scope>NUCLEOTIDE SEQUENCE</scope>
    <source>
        <strain evidence="3">ZW18</strain>
    </source>
</reference>
<evidence type="ECO:0000313" key="5">
    <source>
        <dbReference type="Proteomes" id="UP001242513"/>
    </source>
</evidence>
<keyword evidence="1" id="KW-0812">Transmembrane</keyword>
<proteinExistence type="predicted"/>
<keyword evidence="1" id="KW-0472">Membrane</keyword>
<accession>A0AAX3UDV4</accession>
<reference evidence="2 4" key="1">
    <citation type="submission" date="2016-10" db="EMBL/GenBank/DDBJ databases">
        <authorList>
            <person name="Varghese N."/>
            <person name="Submissions S."/>
        </authorList>
    </citation>
    <scope>NUCLEOTIDE SEQUENCE [LARGE SCALE GENOMIC DNA]</scope>
    <source>
        <strain evidence="2 4">ATCC 43761</strain>
    </source>
</reference>
<evidence type="ECO:0000313" key="2">
    <source>
        <dbReference type="EMBL" id="SDA69041.1"/>
    </source>
</evidence>
<name>A0AAX3UDV4_9LACO</name>
<dbReference type="Proteomes" id="UP000181860">
    <property type="component" value="Unassembled WGS sequence"/>
</dbReference>
<evidence type="ECO:0000256" key="1">
    <source>
        <dbReference type="SAM" id="Phobius"/>
    </source>
</evidence>
<reference evidence="3" key="2">
    <citation type="journal article" date="2022" name="Food Funct.">
        <title>Lactobacillus kefiranofaciens ZW18 from Kefir enhances the anti-tumor effect of anti-programmed cell death 1 (PD-1) immunotherapy by modulating the gut microbiota.</title>
        <authorList>
            <person name="Zhao J."/>
            <person name="Wang Y."/>
            <person name="Wang J."/>
            <person name="Lv M."/>
            <person name="Zhou C."/>
            <person name="Jia L."/>
            <person name="Geng W."/>
        </authorList>
    </citation>
    <scope>NUCLEOTIDE SEQUENCE</scope>
    <source>
        <strain evidence="3">ZW18</strain>
    </source>
</reference>
<keyword evidence="4" id="KW-1185">Reference proteome</keyword>